<protein>
    <submittedName>
        <fullName evidence="2">Uncharacterized protein</fullName>
    </submittedName>
</protein>
<dbReference type="EMBL" id="ML122257">
    <property type="protein sequence ID" value="RPD62922.1"/>
    <property type="molecule type" value="Genomic_DNA"/>
</dbReference>
<dbReference type="OrthoDB" id="3226250at2759"/>
<evidence type="ECO:0000313" key="3">
    <source>
        <dbReference type="Proteomes" id="UP000313359"/>
    </source>
</evidence>
<keyword evidence="3" id="KW-1185">Reference proteome</keyword>
<reference evidence="2" key="1">
    <citation type="journal article" date="2018" name="Genome Biol. Evol.">
        <title>Genomics and development of Lentinus tigrinus, a white-rot wood-decaying mushroom with dimorphic fruiting bodies.</title>
        <authorList>
            <person name="Wu B."/>
            <person name="Xu Z."/>
            <person name="Knudson A."/>
            <person name="Carlson A."/>
            <person name="Chen N."/>
            <person name="Kovaka S."/>
            <person name="LaButti K."/>
            <person name="Lipzen A."/>
            <person name="Pennachio C."/>
            <person name="Riley R."/>
            <person name="Schakwitz W."/>
            <person name="Umezawa K."/>
            <person name="Ohm R.A."/>
            <person name="Grigoriev I.V."/>
            <person name="Nagy L.G."/>
            <person name="Gibbons J."/>
            <person name="Hibbett D."/>
        </authorList>
    </citation>
    <scope>NUCLEOTIDE SEQUENCE [LARGE SCALE GENOMIC DNA]</scope>
    <source>
        <strain evidence="2">ALCF2SS1-6</strain>
    </source>
</reference>
<feature type="compositionally biased region" description="Basic residues" evidence="1">
    <location>
        <begin position="365"/>
        <end position="379"/>
    </location>
</feature>
<gene>
    <name evidence="2" type="ORF">L227DRAFT_651213</name>
</gene>
<dbReference type="Proteomes" id="UP000313359">
    <property type="component" value="Unassembled WGS sequence"/>
</dbReference>
<dbReference type="AlphaFoldDB" id="A0A5C2SGM7"/>
<feature type="compositionally biased region" description="Acidic residues" evidence="1">
    <location>
        <begin position="415"/>
        <end position="430"/>
    </location>
</feature>
<feature type="region of interest" description="Disordered" evidence="1">
    <location>
        <begin position="365"/>
        <end position="430"/>
    </location>
</feature>
<sequence>MAGPSGSVLSELLKEPFGPYWENAALTKAAKSTTVDNPLPLKCVTIESGGICTGLSECDPTMFGYDSDRFATEPIRFMGILEIRYLSWLSPEVRKEIEAELRMRDVQARRSPNNPHPQPSNLTLKSLYAPSFGFNGGSHKVKVKIQTTMGESASYLLSGSVFDGLRITSALQIPDTENGHHRSYLVESMFIYTYALSRLYLARWRVLRVVRDIVELDNTDTEEPTPVEERTPDWFVDRYLKYFAYHSSGRQFRAVHTDSDSDIDPETGGRLIKGHEHILRHVSHSEISSLLAEHAEWLIHQTYQTKFRRLFDPDKWREQWLPNVRILRYEAEAAGRRWGVWEGYEEVTEYAMEIDEIPWPASISKGKKKGKKKVTKKSRPAYNATASHSDEDNAMDVDTYFNSTYDPDFSHPSSDDEAPPTTSEEEEDADTGLIPLTDPEIIALIPSSFRHLPPPPASHKWKCTECDYVIDLLNLTQRDLDNPMISYDVRQRLLSKKWNMFTERGRWAYEAFLHMVDKHHAEHLDGWGIAFRTIPGGYVAVWKDGRRPKSSRLRQVQVDNRRQMATVKTEEL</sequence>
<organism evidence="2 3">
    <name type="scientific">Lentinus tigrinus ALCF2SS1-6</name>
    <dbReference type="NCBI Taxonomy" id="1328759"/>
    <lineage>
        <taxon>Eukaryota</taxon>
        <taxon>Fungi</taxon>
        <taxon>Dikarya</taxon>
        <taxon>Basidiomycota</taxon>
        <taxon>Agaricomycotina</taxon>
        <taxon>Agaricomycetes</taxon>
        <taxon>Polyporales</taxon>
        <taxon>Polyporaceae</taxon>
        <taxon>Lentinus</taxon>
    </lineage>
</organism>
<name>A0A5C2SGM7_9APHY</name>
<evidence type="ECO:0000256" key="1">
    <source>
        <dbReference type="SAM" id="MobiDB-lite"/>
    </source>
</evidence>
<proteinExistence type="predicted"/>
<evidence type="ECO:0000313" key="2">
    <source>
        <dbReference type="EMBL" id="RPD62922.1"/>
    </source>
</evidence>
<accession>A0A5C2SGM7</accession>
<dbReference type="STRING" id="1328759.A0A5C2SGM7"/>